<feature type="chain" id="PRO_5002937886" evidence="13">
    <location>
        <begin position="19"/>
        <end position="395"/>
    </location>
</feature>
<dbReference type="GO" id="GO:0005576">
    <property type="term" value="C:extracellular region"/>
    <property type="evidence" value="ECO:0007669"/>
    <property type="project" value="UniProtKB-SubCell"/>
</dbReference>
<feature type="active site" description="Charge relay system" evidence="12">
    <location>
        <position position="155"/>
    </location>
</feature>
<dbReference type="InterPro" id="IPR022398">
    <property type="entry name" value="Peptidase_S8_His-AS"/>
</dbReference>
<evidence type="ECO:0000256" key="3">
    <source>
        <dbReference type="ARBA" id="ARBA00011073"/>
    </source>
</evidence>
<evidence type="ECO:0000256" key="11">
    <source>
        <dbReference type="ARBA" id="ARBA00023180"/>
    </source>
</evidence>
<evidence type="ECO:0000256" key="2">
    <source>
        <dbReference type="ARBA" id="ARBA00004613"/>
    </source>
</evidence>
<keyword evidence="9" id="KW-0843">Virulence</keyword>
<keyword evidence="8 12" id="KW-0720">Serine protease</keyword>
<accession>C4JRT1</accession>
<dbReference type="GeneID" id="8438142"/>
<dbReference type="InterPro" id="IPR000209">
    <property type="entry name" value="Peptidase_S8/S53_dom"/>
</dbReference>
<evidence type="ECO:0000259" key="14">
    <source>
        <dbReference type="Pfam" id="PF00082"/>
    </source>
</evidence>
<dbReference type="PANTHER" id="PTHR43806">
    <property type="entry name" value="PEPTIDASE S8"/>
    <property type="match status" value="1"/>
</dbReference>
<dbReference type="InterPro" id="IPR034193">
    <property type="entry name" value="PCSK9_ProteinaseK-like"/>
</dbReference>
<comment type="function">
    <text evidence="1">Secreted subtilisin-like serine protease with keratinolytic activity that contributes to pathogenicity.</text>
</comment>
<dbReference type="InParanoid" id="C4JRT1"/>
<evidence type="ECO:0000256" key="9">
    <source>
        <dbReference type="ARBA" id="ARBA00023026"/>
    </source>
</evidence>
<feature type="domain" description="Inhibitor I9" evidence="15">
    <location>
        <begin position="32"/>
        <end position="112"/>
    </location>
</feature>
<dbReference type="HOGENOM" id="CLU_011263_1_3_1"/>
<dbReference type="GO" id="GO:0006508">
    <property type="term" value="P:proteolysis"/>
    <property type="evidence" value="ECO:0007669"/>
    <property type="project" value="UniProtKB-KW"/>
</dbReference>
<dbReference type="PROSITE" id="PS00137">
    <property type="entry name" value="SUBTILASE_HIS"/>
    <property type="match status" value="1"/>
</dbReference>
<evidence type="ECO:0000256" key="1">
    <source>
        <dbReference type="ARBA" id="ARBA00002101"/>
    </source>
</evidence>
<protein>
    <submittedName>
        <fullName evidence="16">Uncharacterized protein</fullName>
    </submittedName>
</protein>
<dbReference type="PANTHER" id="PTHR43806:SF58">
    <property type="entry name" value="ALKALINE PROTEASE 1-RELATED"/>
    <property type="match status" value="1"/>
</dbReference>
<dbReference type="InterPro" id="IPR037045">
    <property type="entry name" value="S8pro/Inhibitor_I9_sf"/>
</dbReference>
<keyword evidence="17" id="KW-1185">Reference proteome</keyword>
<evidence type="ECO:0000256" key="4">
    <source>
        <dbReference type="ARBA" id="ARBA00022525"/>
    </source>
</evidence>
<reference evidence="17" key="1">
    <citation type="journal article" date="2009" name="Genome Res.">
        <title>Comparative genomic analyses of the human fungal pathogens Coccidioides and their relatives.</title>
        <authorList>
            <person name="Sharpton T.J."/>
            <person name="Stajich J.E."/>
            <person name="Rounsley S.D."/>
            <person name="Gardner M.J."/>
            <person name="Wortman J.R."/>
            <person name="Jordar V.S."/>
            <person name="Maiti R."/>
            <person name="Kodira C.D."/>
            <person name="Neafsey D.E."/>
            <person name="Zeng Q."/>
            <person name="Hung C.-Y."/>
            <person name="McMahan C."/>
            <person name="Muszewska A."/>
            <person name="Grynberg M."/>
            <person name="Mandel M.A."/>
            <person name="Kellner E.M."/>
            <person name="Barker B.M."/>
            <person name="Galgiani J.N."/>
            <person name="Orbach M.J."/>
            <person name="Kirkland T.N."/>
            <person name="Cole G.T."/>
            <person name="Henn M.R."/>
            <person name="Birren B.W."/>
            <person name="Taylor J.W."/>
        </authorList>
    </citation>
    <scope>NUCLEOTIDE SEQUENCE [LARGE SCALE GENOMIC DNA]</scope>
    <source>
        <strain evidence="17">UAMH 1704</strain>
    </source>
</reference>
<comment type="similarity">
    <text evidence="3 12">Belongs to the peptidase S8 family.</text>
</comment>
<dbReference type="PROSITE" id="PS51892">
    <property type="entry name" value="SUBTILASE"/>
    <property type="match status" value="1"/>
</dbReference>
<dbReference type="Pfam" id="PF00082">
    <property type="entry name" value="Peptidase_S8"/>
    <property type="match status" value="1"/>
</dbReference>
<dbReference type="RefSeq" id="XP_002584481.1">
    <property type="nucleotide sequence ID" value="XM_002584435.1"/>
</dbReference>
<dbReference type="InterPro" id="IPR015500">
    <property type="entry name" value="Peptidase_S8_subtilisin-rel"/>
</dbReference>
<organism evidence="16 17">
    <name type="scientific">Uncinocarpus reesii (strain UAMH 1704)</name>
    <dbReference type="NCBI Taxonomy" id="336963"/>
    <lineage>
        <taxon>Eukaryota</taxon>
        <taxon>Fungi</taxon>
        <taxon>Dikarya</taxon>
        <taxon>Ascomycota</taxon>
        <taxon>Pezizomycotina</taxon>
        <taxon>Eurotiomycetes</taxon>
        <taxon>Eurotiomycetidae</taxon>
        <taxon>Onygenales</taxon>
        <taxon>Onygenaceae</taxon>
        <taxon>Uncinocarpus</taxon>
    </lineage>
</organism>
<dbReference type="Pfam" id="PF05922">
    <property type="entry name" value="Inhibitor_I9"/>
    <property type="match status" value="1"/>
</dbReference>
<feature type="active site" description="Charge relay system" evidence="12">
    <location>
        <position position="341"/>
    </location>
</feature>
<dbReference type="CDD" id="cd04077">
    <property type="entry name" value="Peptidases_S8_PCSK9_ProteinaseK_like"/>
    <property type="match status" value="1"/>
</dbReference>
<feature type="domain" description="Peptidase S8/S53" evidence="14">
    <location>
        <begin position="154"/>
        <end position="359"/>
    </location>
</feature>
<dbReference type="PRINTS" id="PR00723">
    <property type="entry name" value="SUBTILISIN"/>
</dbReference>
<keyword evidence="5 12" id="KW-0645">Protease</keyword>
<dbReference type="VEuPathDB" id="FungiDB:UREG_05170"/>
<gene>
    <name evidence="16" type="ORF">UREG_05170</name>
</gene>
<dbReference type="GO" id="GO:0004252">
    <property type="term" value="F:serine-type endopeptidase activity"/>
    <property type="evidence" value="ECO:0007669"/>
    <property type="project" value="UniProtKB-UniRule"/>
</dbReference>
<dbReference type="OrthoDB" id="206201at2759"/>
<keyword evidence="10" id="KW-0865">Zymogen</keyword>
<dbReference type="InterPro" id="IPR010259">
    <property type="entry name" value="S8pro/Inhibitor_I9"/>
</dbReference>
<evidence type="ECO:0000256" key="7">
    <source>
        <dbReference type="ARBA" id="ARBA00022801"/>
    </source>
</evidence>
<evidence type="ECO:0000259" key="15">
    <source>
        <dbReference type="Pfam" id="PF05922"/>
    </source>
</evidence>
<dbReference type="Proteomes" id="UP000002058">
    <property type="component" value="Unassembled WGS sequence"/>
</dbReference>
<dbReference type="KEGG" id="ure:UREG_05170"/>
<dbReference type="SUPFAM" id="SSF52743">
    <property type="entry name" value="Subtilisin-like"/>
    <property type="match status" value="1"/>
</dbReference>
<dbReference type="SUPFAM" id="SSF54897">
    <property type="entry name" value="Protease propeptides/inhibitors"/>
    <property type="match status" value="1"/>
</dbReference>
<keyword evidence="7 12" id="KW-0378">Hydrolase</keyword>
<evidence type="ECO:0000256" key="8">
    <source>
        <dbReference type="ARBA" id="ARBA00022825"/>
    </source>
</evidence>
<evidence type="ECO:0000256" key="10">
    <source>
        <dbReference type="ARBA" id="ARBA00023145"/>
    </source>
</evidence>
<dbReference type="EMBL" id="CH476617">
    <property type="protein sequence ID" value="EEP80328.1"/>
    <property type="molecule type" value="Genomic_DNA"/>
</dbReference>
<dbReference type="eggNOG" id="KOG1153">
    <property type="taxonomic scope" value="Eukaryota"/>
</dbReference>
<proteinExistence type="inferred from homology"/>
<evidence type="ECO:0000313" key="16">
    <source>
        <dbReference type="EMBL" id="EEP80328.1"/>
    </source>
</evidence>
<dbReference type="OMA" id="YIHQETI"/>
<sequence>MGFFKTFAVLAAASLANAAEIFSAERDAIPNQYIVVMKDEVSSQSFGSHRAWVADMHHSNLEKRALVGHGIKKTFEFENMKGYSGVFDEETIKEISENPDVAFIEEDQVVKIADIIEQPNAPTWGLGRVSNRQVGINDYFYDRSAGAGIWAYDVDTGVDIRHPDFEGRAVWGSNHVDRSNTDGHGHGTHVGGTIGSRTYGVAKRARIIAVKVLDSRGSGSNSGVIAGIDWSVNHARQNNMQTRSVMNLSLGGGRSAASNMAVANAQRAGLHVAVAAGNDNRDASNSSPASEPTVCTVASSDIRDNKSSFSNWGSLIDIYAPGSSITSLAPGGRTRVLSGTSMAAPHVAGVGAYIMALENIPGNRVCDRLKQLSHAAIRNPGSRTTNRLLYNGSGH</sequence>
<dbReference type="FunFam" id="3.40.50.200:FF:000014">
    <property type="entry name" value="Proteinase K"/>
    <property type="match status" value="1"/>
</dbReference>
<dbReference type="Gene3D" id="3.30.70.80">
    <property type="entry name" value="Peptidase S8 propeptide/proteinase inhibitor I9"/>
    <property type="match status" value="1"/>
</dbReference>
<evidence type="ECO:0000256" key="13">
    <source>
        <dbReference type="SAM" id="SignalP"/>
    </source>
</evidence>
<feature type="signal peptide" evidence="13">
    <location>
        <begin position="1"/>
        <end position="18"/>
    </location>
</feature>
<dbReference type="InterPro" id="IPR036852">
    <property type="entry name" value="Peptidase_S8/S53_dom_sf"/>
</dbReference>
<dbReference type="AlphaFoldDB" id="C4JRT1"/>
<keyword evidence="4" id="KW-0964">Secreted</keyword>
<keyword evidence="11" id="KW-0325">Glycoprotein</keyword>
<dbReference type="PROSITE" id="PS00138">
    <property type="entry name" value="SUBTILASE_SER"/>
    <property type="match status" value="1"/>
</dbReference>
<comment type="subcellular location">
    <subcellularLocation>
        <location evidence="2">Secreted</location>
    </subcellularLocation>
</comment>
<evidence type="ECO:0000313" key="17">
    <source>
        <dbReference type="Proteomes" id="UP000002058"/>
    </source>
</evidence>
<feature type="active site" description="Charge relay system" evidence="12">
    <location>
        <position position="186"/>
    </location>
</feature>
<dbReference type="Gene3D" id="3.40.50.200">
    <property type="entry name" value="Peptidase S8/S53 domain"/>
    <property type="match status" value="1"/>
</dbReference>
<dbReference type="InterPro" id="IPR023828">
    <property type="entry name" value="Peptidase_S8_Ser-AS"/>
</dbReference>
<dbReference type="InterPro" id="IPR050131">
    <property type="entry name" value="Peptidase_S8_subtilisin-like"/>
</dbReference>
<evidence type="ECO:0000256" key="12">
    <source>
        <dbReference type="PROSITE-ProRule" id="PRU01240"/>
    </source>
</evidence>
<keyword evidence="6 13" id="KW-0732">Signal</keyword>
<evidence type="ECO:0000256" key="5">
    <source>
        <dbReference type="ARBA" id="ARBA00022670"/>
    </source>
</evidence>
<evidence type="ECO:0000256" key="6">
    <source>
        <dbReference type="ARBA" id="ARBA00022729"/>
    </source>
</evidence>
<name>C4JRT1_UNCRE</name>